<protein>
    <submittedName>
        <fullName evidence="6">Alpha/beta hydrolase</fullName>
    </submittedName>
</protein>
<reference evidence="6 7" key="1">
    <citation type="submission" date="2017-05" db="EMBL/GenBank/DDBJ databases">
        <title>Complete and WGS of Bordetella genogroups.</title>
        <authorList>
            <person name="Spilker T."/>
            <person name="LiPuma J."/>
        </authorList>
    </citation>
    <scope>NUCLEOTIDE SEQUENCE [LARGE SCALE GENOMIC DNA]</scope>
    <source>
        <strain evidence="6 7">AU17610</strain>
    </source>
</reference>
<dbReference type="Proteomes" id="UP000217005">
    <property type="component" value="Unassembled WGS sequence"/>
</dbReference>
<dbReference type="InterPro" id="IPR000073">
    <property type="entry name" value="AB_hydrolase_1"/>
</dbReference>
<dbReference type="PIRSF" id="PIRSF005539">
    <property type="entry name" value="Pept_S33_TRI_F1"/>
    <property type="match status" value="1"/>
</dbReference>
<dbReference type="OrthoDB" id="8523637at2"/>
<evidence type="ECO:0000313" key="7">
    <source>
        <dbReference type="Proteomes" id="UP000217005"/>
    </source>
</evidence>
<sequence length="302" mass="33386">MTEHHVPFNHGHTWVRLTHPDTPVAGAHPLVVLHGGPGFAHDYLRNLAALADSTGRPVVHYDQHGCGRSTHRPDAPPDYWTPELFIREFHAVLDALGIRRAHVLGHSWGGMLGAEIAATQAPQVVSLSLCNTLAALPLWIEAARTLRAALPAEVREVLEHHEAEGSLDHPDYLAAAREYDRRHVVRMPEYPPDYADSVARVEADPTVYHTMNGPNEFHVIGTLKDWSIIDRLSRIAVPTLVVAGEFDEAQPIVWQPFLDHVADVRAVVIPGASHCSHLEYPETFQEIIGAFIGRHDAHPEAA</sequence>
<dbReference type="AlphaFoldDB" id="A0A261SK05"/>
<organism evidence="6 7">
    <name type="scientific">Bordetella genomosp. 1</name>
    <dbReference type="NCBI Taxonomy" id="1395607"/>
    <lineage>
        <taxon>Bacteria</taxon>
        <taxon>Pseudomonadati</taxon>
        <taxon>Pseudomonadota</taxon>
        <taxon>Betaproteobacteria</taxon>
        <taxon>Burkholderiales</taxon>
        <taxon>Alcaligenaceae</taxon>
        <taxon>Bordetella</taxon>
    </lineage>
</organism>
<dbReference type="NCBIfam" id="TIGR01250">
    <property type="entry name" value="pro_imino_pep_2"/>
    <property type="match status" value="1"/>
</dbReference>
<comment type="caution">
    <text evidence="6">The sequence shown here is derived from an EMBL/GenBank/DDBJ whole genome shotgun (WGS) entry which is preliminary data.</text>
</comment>
<dbReference type="Gene3D" id="3.40.50.1820">
    <property type="entry name" value="alpha/beta hydrolase"/>
    <property type="match status" value="1"/>
</dbReference>
<dbReference type="PRINTS" id="PR00793">
    <property type="entry name" value="PROAMNOPTASE"/>
</dbReference>
<dbReference type="SUPFAM" id="SSF53474">
    <property type="entry name" value="alpha/beta-Hydrolases"/>
    <property type="match status" value="1"/>
</dbReference>
<gene>
    <name evidence="6" type="ORF">CEG14_10175</name>
</gene>
<dbReference type="Pfam" id="PF00561">
    <property type="entry name" value="Abhydrolase_1"/>
    <property type="match status" value="1"/>
</dbReference>
<feature type="domain" description="AB hydrolase-1" evidence="5">
    <location>
        <begin position="29"/>
        <end position="279"/>
    </location>
</feature>
<evidence type="ECO:0000259" key="5">
    <source>
        <dbReference type="Pfam" id="PF00561"/>
    </source>
</evidence>
<feature type="active site" description="Nucleophile" evidence="4">
    <location>
        <position position="107"/>
    </location>
</feature>
<dbReference type="InterPro" id="IPR002410">
    <property type="entry name" value="Peptidase_S33"/>
</dbReference>
<name>A0A261SK05_9BORD</name>
<accession>A0A261SK05</accession>
<dbReference type="PANTHER" id="PTHR43798:SF33">
    <property type="entry name" value="HYDROLASE, PUTATIVE (AFU_ORTHOLOGUE AFUA_2G14860)-RELATED"/>
    <property type="match status" value="1"/>
</dbReference>
<dbReference type="PANTHER" id="PTHR43798">
    <property type="entry name" value="MONOACYLGLYCEROL LIPASE"/>
    <property type="match status" value="1"/>
</dbReference>
<evidence type="ECO:0000256" key="3">
    <source>
        <dbReference type="PIRNR" id="PIRNR005539"/>
    </source>
</evidence>
<evidence type="ECO:0000256" key="2">
    <source>
        <dbReference type="ARBA" id="ARBA00022801"/>
    </source>
</evidence>
<feature type="active site" evidence="4">
    <location>
        <position position="247"/>
    </location>
</feature>
<dbReference type="InterPro" id="IPR005945">
    <property type="entry name" value="Pro_imino_pep"/>
</dbReference>
<dbReference type="GO" id="GO:0006508">
    <property type="term" value="P:proteolysis"/>
    <property type="evidence" value="ECO:0007669"/>
    <property type="project" value="InterPro"/>
</dbReference>
<comment type="similarity">
    <text evidence="1 3">Belongs to the peptidase S33 family.</text>
</comment>
<evidence type="ECO:0000256" key="4">
    <source>
        <dbReference type="PIRSR" id="PIRSR005539-1"/>
    </source>
</evidence>
<keyword evidence="2 3" id="KW-0378">Hydrolase</keyword>
<dbReference type="EMBL" id="NEVL01000003">
    <property type="protein sequence ID" value="OZI36673.1"/>
    <property type="molecule type" value="Genomic_DNA"/>
</dbReference>
<proteinExistence type="inferred from homology"/>
<evidence type="ECO:0000256" key="1">
    <source>
        <dbReference type="ARBA" id="ARBA00010088"/>
    </source>
</evidence>
<dbReference type="GO" id="GO:0008233">
    <property type="term" value="F:peptidase activity"/>
    <property type="evidence" value="ECO:0007669"/>
    <property type="project" value="InterPro"/>
</dbReference>
<dbReference type="GO" id="GO:0016020">
    <property type="term" value="C:membrane"/>
    <property type="evidence" value="ECO:0007669"/>
    <property type="project" value="TreeGrafter"/>
</dbReference>
<evidence type="ECO:0000313" key="6">
    <source>
        <dbReference type="EMBL" id="OZI36673.1"/>
    </source>
</evidence>
<dbReference type="InterPro" id="IPR050266">
    <property type="entry name" value="AB_hydrolase_sf"/>
</dbReference>
<dbReference type="InterPro" id="IPR029058">
    <property type="entry name" value="AB_hydrolase_fold"/>
</dbReference>
<feature type="active site" description="Proton donor" evidence="4">
    <location>
        <position position="274"/>
    </location>
</feature>